<dbReference type="Proteomes" id="UP000284178">
    <property type="component" value="Unassembled WGS sequence"/>
</dbReference>
<dbReference type="RefSeq" id="WP_117894614.1">
    <property type="nucleotide sequence ID" value="NZ_CABJCV010000006.1"/>
</dbReference>
<comment type="caution">
    <text evidence="2">The sequence shown here is derived from an EMBL/GenBank/DDBJ whole genome shotgun (WGS) entry which is preliminary data.</text>
</comment>
<dbReference type="EMBL" id="QRUP01000006">
    <property type="protein sequence ID" value="RGR75127.1"/>
    <property type="molecule type" value="Genomic_DNA"/>
</dbReference>
<evidence type="ECO:0000313" key="3">
    <source>
        <dbReference type="Proteomes" id="UP000284178"/>
    </source>
</evidence>
<dbReference type="CDD" id="cd04301">
    <property type="entry name" value="NAT_SF"/>
    <property type="match status" value="1"/>
</dbReference>
<sequence>MMLTFQAAFEEEIDLIYQLYRRCVLTSRGSWDDEYPTRDFVEQDYLRQGLMTLKNEQGEIVAAGAITPADELEDLEYRTALLHPLELSRLATDPQFQGRGYGKLLLQGLMEEVRKRGLMEFSC</sequence>
<dbReference type="InterPro" id="IPR016181">
    <property type="entry name" value="Acyl_CoA_acyltransferase"/>
</dbReference>
<dbReference type="Pfam" id="PF00583">
    <property type="entry name" value="Acetyltransf_1"/>
    <property type="match status" value="1"/>
</dbReference>
<reference evidence="2 3" key="1">
    <citation type="submission" date="2018-08" db="EMBL/GenBank/DDBJ databases">
        <title>A genome reference for cultivated species of the human gut microbiota.</title>
        <authorList>
            <person name="Zou Y."/>
            <person name="Xue W."/>
            <person name="Luo G."/>
        </authorList>
    </citation>
    <scope>NUCLEOTIDE SEQUENCE [LARGE SCALE GENOMIC DNA]</scope>
    <source>
        <strain evidence="2 3">AF24-29</strain>
    </source>
</reference>
<proteinExistence type="predicted"/>
<keyword evidence="3" id="KW-1185">Reference proteome</keyword>
<gene>
    <name evidence="2" type="ORF">DWY25_06860</name>
</gene>
<dbReference type="GO" id="GO:0016747">
    <property type="term" value="F:acyltransferase activity, transferring groups other than amino-acyl groups"/>
    <property type="evidence" value="ECO:0007669"/>
    <property type="project" value="InterPro"/>
</dbReference>
<evidence type="ECO:0000259" key="1">
    <source>
        <dbReference type="PROSITE" id="PS51186"/>
    </source>
</evidence>
<feature type="domain" description="N-acetyltransferase" evidence="1">
    <location>
        <begin position="3"/>
        <end position="123"/>
    </location>
</feature>
<organism evidence="2 3">
    <name type="scientific">Holdemania filiformis</name>
    <dbReference type="NCBI Taxonomy" id="61171"/>
    <lineage>
        <taxon>Bacteria</taxon>
        <taxon>Bacillati</taxon>
        <taxon>Bacillota</taxon>
        <taxon>Erysipelotrichia</taxon>
        <taxon>Erysipelotrichales</taxon>
        <taxon>Erysipelotrichaceae</taxon>
        <taxon>Holdemania</taxon>
    </lineage>
</organism>
<dbReference type="GeneID" id="83015124"/>
<dbReference type="Gene3D" id="3.40.630.30">
    <property type="match status" value="1"/>
</dbReference>
<protein>
    <submittedName>
        <fullName evidence="2">N-acetyltransferase</fullName>
    </submittedName>
</protein>
<dbReference type="SUPFAM" id="SSF55729">
    <property type="entry name" value="Acyl-CoA N-acyltransferases (Nat)"/>
    <property type="match status" value="1"/>
</dbReference>
<accession>A0A412G3N7</accession>
<keyword evidence="2" id="KW-0808">Transferase</keyword>
<dbReference type="InterPro" id="IPR000182">
    <property type="entry name" value="GNAT_dom"/>
</dbReference>
<name>A0A412G3N7_9FIRM</name>
<dbReference type="AlphaFoldDB" id="A0A412G3N7"/>
<dbReference type="PROSITE" id="PS51186">
    <property type="entry name" value="GNAT"/>
    <property type="match status" value="1"/>
</dbReference>
<evidence type="ECO:0000313" key="2">
    <source>
        <dbReference type="EMBL" id="RGR75127.1"/>
    </source>
</evidence>